<evidence type="ECO:0000256" key="6">
    <source>
        <dbReference type="ARBA" id="ARBA00022989"/>
    </source>
</evidence>
<dbReference type="PIRSF" id="PIRSF016661">
    <property type="entry name" value="BioY"/>
    <property type="match status" value="1"/>
</dbReference>
<evidence type="ECO:0000256" key="4">
    <source>
        <dbReference type="ARBA" id="ARBA00022475"/>
    </source>
</evidence>
<evidence type="ECO:0000256" key="1">
    <source>
        <dbReference type="ARBA" id="ARBA00004651"/>
    </source>
</evidence>
<evidence type="ECO:0000313" key="10">
    <source>
        <dbReference type="EMBL" id="UEX90549.1"/>
    </source>
</evidence>
<dbReference type="PANTHER" id="PTHR34295">
    <property type="entry name" value="BIOTIN TRANSPORTER BIOY"/>
    <property type="match status" value="1"/>
</dbReference>
<dbReference type="PANTHER" id="PTHR34295:SF4">
    <property type="entry name" value="BIOTIN TRANSPORTER BIOY-RELATED"/>
    <property type="match status" value="1"/>
</dbReference>
<keyword evidence="4 8" id="KW-1003">Cell membrane</keyword>
<dbReference type="Proteomes" id="UP001197626">
    <property type="component" value="Chromosome"/>
</dbReference>
<feature type="transmembrane region" description="Helical" evidence="9">
    <location>
        <begin position="113"/>
        <end position="139"/>
    </location>
</feature>
<reference evidence="10 11" key="1">
    <citation type="journal article" date="2022" name="Pathogens">
        <title>Staphylococcus ratti sp. nov. Isolated from a Lab Rat.</title>
        <authorList>
            <person name="Kovarovic V."/>
            <person name="Sedlacek I."/>
            <person name="Petras P."/>
            <person name="Kralova S."/>
            <person name="Maslanova I."/>
            <person name="Svec P."/>
            <person name="Neumann-Schaal M."/>
            <person name="Botka T."/>
            <person name="Gelbicova T."/>
            <person name="Stankova E."/>
            <person name="Doskar J."/>
            <person name="Pantucek R."/>
        </authorList>
    </citation>
    <scope>NUCLEOTIDE SEQUENCE [LARGE SCALE GENOMIC DNA]</scope>
    <source>
        <strain evidence="10 11">CCM 9025</strain>
    </source>
</reference>
<evidence type="ECO:0000256" key="2">
    <source>
        <dbReference type="ARBA" id="ARBA00010692"/>
    </source>
</evidence>
<organism evidence="10 11">
    <name type="scientific">Staphylococcus ratti</name>
    <dbReference type="NCBI Taxonomy" id="2892440"/>
    <lineage>
        <taxon>Bacteria</taxon>
        <taxon>Bacillati</taxon>
        <taxon>Bacillota</taxon>
        <taxon>Bacilli</taxon>
        <taxon>Bacillales</taxon>
        <taxon>Staphylococcaceae</taxon>
        <taxon>Staphylococcus</taxon>
    </lineage>
</organism>
<name>A0ABY3PE09_9STAP</name>
<evidence type="ECO:0000313" key="11">
    <source>
        <dbReference type="Proteomes" id="UP001197626"/>
    </source>
</evidence>
<keyword evidence="11" id="KW-1185">Reference proteome</keyword>
<keyword evidence="7 8" id="KW-0472">Membrane</keyword>
<feature type="transmembrane region" description="Helical" evidence="9">
    <location>
        <begin position="151"/>
        <end position="172"/>
    </location>
</feature>
<comment type="similarity">
    <text evidence="2 8">Belongs to the BioY family.</text>
</comment>
<feature type="transmembrane region" description="Helical" evidence="9">
    <location>
        <begin position="78"/>
        <end position="101"/>
    </location>
</feature>
<keyword evidence="3 8" id="KW-0813">Transport</keyword>
<dbReference type="Pfam" id="PF02632">
    <property type="entry name" value="BioY"/>
    <property type="match status" value="1"/>
</dbReference>
<comment type="subcellular location">
    <subcellularLocation>
        <location evidence="1 8">Cell membrane</location>
        <topology evidence="1 8">Multi-pass membrane protein</topology>
    </subcellularLocation>
</comment>
<sequence>MKLRLLVYTALMAAIIAVLGLVPPIPLNFLPVPIVLQNIGVFLAGMILGRKYGALSVVIFLLLVLCGAPLLSGGRGGIGVLMSPSAGFLIMYPVVAFLIGWARDRQIESLNVFKAFTIITIFGVLLLDTVGAIVMGFIAEIPTKNALYSSLAFVPGDLIKAIIASFIAIALIKNPVTGRALKQTQ</sequence>
<evidence type="ECO:0000256" key="9">
    <source>
        <dbReference type="SAM" id="Phobius"/>
    </source>
</evidence>
<proteinExistence type="inferred from homology"/>
<feature type="transmembrane region" description="Helical" evidence="9">
    <location>
        <begin position="55"/>
        <end position="72"/>
    </location>
</feature>
<gene>
    <name evidence="10" type="ORF">LN051_02470</name>
</gene>
<accession>A0ABY3PE09</accession>
<evidence type="ECO:0000256" key="7">
    <source>
        <dbReference type="ARBA" id="ARBA00023136"/>
    </source>
</evidence>
<evidence type="ECO:0000256" key="3">
    <source>
        <dbReference type="ARBA" id="ARBA00022448"/>
    </source>
</evidence>
<keyword evidence="6 9" id="KW-1133">Transmembrane helix</keyword>
<evidence type="ECO:0000256" key="5">
    <source>
        <dbReference type="ARBA" id="ARBA00022692"/>
    </source>
</evidence>
<dbReference type="RefSeq" id="WP_229293045.1">
    <property type="nucleotide sequence ID" value="NZ_CP086654.1"/>
</dbReference>
<evidence type="ECO:0000256" key="8">
    <source>
        <dbReference type="PIRNR" id="PIRNR016661"/>
    </source>
</evidence>
<dbReference type="EMBL" id="CP086654">
    <property type="protein sequence ID" value="UEX90549.1"/>
    <property type="molecule type" value="Genomic_DNA"/>
</dbReference>
<protein>
    <recommendedName>
        <fullName evidence="8">Biotin transporter</fullName>
    </recommendedName>
</protein>
<dbReference type="Gene3D" id="1.10.1760.20">
    <property type="match status" value="1"/>
</dbReference>
<keyword evidence="5 9" id="KW-0812">Transmembrane</keyword>
<dbReference type="InterPro" id="IPR003784">
    <property type="entry name" value="BioY"/>
</dbReference>